<protein>
    <submittedName>
        <fullName evidence="1">Uncharacterized protein</fullName>
    </submittedName>
</protein>
<dbReference type="Proteomes" id="UP000305067">
    <property type="component" value="Unassembled WGS sequence"/>
</dbReference>
<gene>
    <name evidence="1" type="ORF">BDV98DRAFT_298150</name>
</gene>
<evidence type="ECO:0000313" key="1">
    <source>
        <dbReference type="EMBL" id="TFK96939.1"/>
    </source>
</evidence>
<accession>A0A5C3Q7C0</accession>
<name>A0A5C3Q7C0_9AGAR</name>
<sequence length="144" mass="16836">MESKYRQSTCWMGNFRRCVSGLPSSLIKKFIPRQGYMYSQLKRFFLSRGFFHAQYSGYTADPVLAINAFIAMVQIRVIHPPSRIATTLWHMYRILRFVIKHCLSSWVVFMHLSSKAQLPLARQCRLSTRLLSGESWFLPLLLSL</sequence>
<dbReference type="AlphaFoldDB" id="A0A5C3Q7C0"/>
<reference evidence="1 2" key="1">
    <citation type="journal article" date="2019" name="Nat. Ecol. Evol.">
        <title>Megaphylogeny resolves global patterns of mushroom evolution.</title>
        <authorList>
            <person name="Varga T."/>
            <person name="Krizsan K."/>
            <person name="Foldi C."/>
            <person name="Dima B."/>
            <person name="Sanchez-Garcia M."/>
            <person name="Sanchez-Ramirez S."/>
            <person name="Szollosi G.J."/>
            <person name="Szarkandi J.G."/>
            <person name="Papp V."/>
            <person name="Albert L."/>
            <person name="Andreopoulos W."/>
            <person name="Angelini C."/>
            <person name="Antonin V."/>
            <person name="Barry K.W."/>
            <person name="Bougher N.L."/>
            <person name="Buchanan P."/>
            <person name="Buyck B."/>
            <person name="Bense V."/>
            <person name="Catcheside P."/>
            <person name="Chovatia M."/>
            <person name="Cooper J."/>
            <person name="Damon W."/>
            <person name="Desjardin D."/>
            <person name="Finy P."/>
            <person name="Geml J."/>
            <person name="Haridas S."/>
            <person name="Hughes K."/>
            <person name="Justo A."/>
            <person name="Karasinski D."/>
            <person name="Kautmanova I."/>
            <person name="Kiss B."/>
            <person name="Kocsube S."/>
            <person name="Kotiranta H."/>
            <person name="LaButti K.M."/>
            <person name="Lechner B.E."/>
            <person name="Liimatainen K."/>
            <person name="Lipzen A."/>
            <person name="Lukacs Z."/>
            <person name="Mihaltcheva S."/>
            <person name="Morgado L.N."/>
            <person name="Niskanen T."/>
            <person name="Noordeloos M.E."/>
            <person name="Ohm R.A."/>
            <person name="Ortiz-Santana B."/>
            <person name="Ovrebo C."/>
            <person name="Racz N."/>
            <person name="Riley R."/>
            <person name="Savchenko A."/>
            <person name="Shiryaev A."/>
            <person name="Soop K."/>
            <person name="Spirin V."/>
            <person name="Szebenyi C."/>
            <person name="Tomsovsky M."/>
            <person name="Tulloss R.E."/>
            <person name="Uehling J."/>
            <person name="Grigoriev I.V."/>
            <person name="Vagvolgyi C."/>
            <person name="Papp T."/>
            <person name="Martin F.M."/>
            <person name="Miettinen O."/>
            <person name="Hibbett D.S."/>
            <person name="Nagy L.G."/>
        </authorList>
    </citation>
    <scope>NUCLEOTIDE SEQUENCE [LARGE SCALE GENOMIC DNA]</scope>
    <source>
        <strain evidence="1 2">CBS 309.79</strain>
    </source>
</reference>
<proteinExistence type="predicted"/>
<keyword evidence="2" id="KW-1185">Reference proteome</keyword>
<dbReference type="EMBL" id="ML178853">
    <property type="protein sequence ID" value="TFK96939.1"/>
    <property type="molecule type" value="Genomic_DNA"/>
</dbReference>
<evidence type="ECO:0000313" key="2">
    <source>
        <dbReference type="Proteomes" id="UP000305067"/>
    </source>
</evidence>
<organism evidence="1 2">
    <name type="scientific">Pterulicium gracile</name>
    <dbReference type="NCBI Taxonomy" id="1884261"/>
    <lineage>
        <taxon>Eukaryota</taxon>
        <taxon>Fungi</taxon>
        <taxon>Dikarya</taxon>
        <taxon>Basidiomycota</taxon>
        <taxon>Agaricomycotina</taxon>
        <taxon>Agaricomycetes</taxon>
        <taxon>Agaricomycetidae</taxon>
        <taxon>Agaricales</taxon>
        <taxon>Pleurotineae</taxon>
        <taxon>Pterulaceae</taxon>
        <taxon>Pterulicium</taxon>
    </lineage>
</organism>